<dbReference type="GeneID" id="8770335"/>
<dbReference type="InterPro" id="IPR045336">
    <property type="entry name" value="MmgE_PrpD_N"/>
</dbReference>
<dbReference type="RefSeq" id="WP_012955490.1">
    <property type="nucleotide sequence ID" value="NC_013790.1"/>
</dbReference>
<dbReference type="GO" id="GO:0047547">
    <property type="term" value="F:2-methylcitrate dehydratase activity"/>
    <property type="evidence" value="ECO:0007669"/>
    <property type="project" value="UniProtKB-EC"/>
</dbReference>
<dbReference type="OrthoDB" id="43639at2157"/>
<dbReference type="InterPro" id="IPR042183">
    <property type="entry name" value="MmgE/PrpD_sf_1"/>
</dbReference>
<keyword evidence="5" id="KW-1185">Reference proteome</keyword>
<dbReference type="InterPro" id="IPR045337">
    <property type="entry name" value="MmgE_PrpD_C"/>
</dbReference>
<keyword evidence="4" id="KW-0456">Lyase</keyword>
<dbReference type="KEGG" id="mru:mru_0688"/>
<organism evidence="4 5">
    <name type="scientific">Methanobrevibacter ruminantium (strain ATCC 35063 / DSM 1093 / JCM 13430 / OCM 146 / M1)</name>
    <name type="common">Methanobacterium ruminantium</name>
    <dbReference type="NCBI Taxonomy" id="634498"/>
    <lineage>
        <taxon>Archaea</taxon>
        <taxon>Methanobacteriati</taxon>
        <taxon>Methanobacteriota</taxon>
        <taxon>Methanomada group</taxon>
        <taxon>Methanobacteria</taxon>
        <taxon>Methanobacteriales</taxon>
        <taxon>Methanobacteriaceae</taxon>
        <taxon>Methanobrevibacter</taxon>
    </lineage>
</organism>
<dbReference type="Gene3D" id="3.30.1330.120">
    <property type="entry name" value="2-methylcitrate dehydratase PrpD"/>
    <property type="match status" value="1"/>
</dbReference>
<dbReference type="EMBL" id="CP001719">
    <property type="protein sequence ID" value="ADC46539.1"/>
    <property type="molecule type" value="Genomic_DNA"/>
</dbReference>
<dbReference type="PATRIC" id="fig|634498.28.peg.690"/>
<dbReference type="SUPFAM" id="SSF103378">
    <property type="entry name" value="2-methylcitrate dehydratase PrpD"/>
    <property type="match status" value="1"/>
</dbReference>
<dbReference type="HOGENOM" id="CLU_026574_3_1_2"/>
<dbReference type="PANTHER" id="PTHR16943:SF8">
    <property type="entry name" value="2-METHYLCITRATE DEHYDRATASE"/>
    <property type="match status" value="1"/>
</dbReference>
<accession>D3E1X8</accession>
<dbReference type="InterPro" id="IPR042188">
    <property type="entry name" value="MmgE/PrpD_sf_2"/>
</dbReference>
<dbReference type="STRING" id="634498.mru_0688"/>
<dbReference type="eggNOG" id="arCOG04285">
    <property type="taxonomic scope" value="Archaea"/>
</dbReference>
<dbReference type="InterPro" id="IPR005656">
    <property type="entry name" value="MmgE_PrpD"/>
</dbReference>
<name>D3E1X8_METRM</name>
<reference evidence="4 5" key="1">
    <citation type="journal article" date="2010" name="PLoS ONE">
        <title>The genome sequence of the rumen methanogen Methanobrevibacter ruminantium reveals new possibilities for controlling ruminant methane emissions.</title>
        <authorList>
            <person name="Leahy S.C."/>
            <person name="Kelly W.J."/>
            <person name="Altermann E."/>
            <person name="Ronimus R.S."/>
            <person name="Yeoman C.J."/>
            <person name="Pacheco D.M."/>
            <person name="Li D."/>
            <person name="Kong Z."/>
            <person name="McTavish S."/>
            <person name="Sang C."/>
            <person name="Lambie S.C."/>
            <person name="Janssen P.H."/>
            <person name="Dey D."/>
            <person name="Attwood G.T."/>
        </authorList>
    </citation>
    <scope>NUCLEOTIDE SEQUENCE [LARGE SCALE GENOMIC DNA]</scope>
    <source>
        <strain evidence="5">ATCC 35063 / DSM 1093 / JCM 13430 / OCM 146 / M1</strain>
    </source>
</reference>
<dbReference type="AlphaFoldDB" id="D3E1X8"/>
<dbReference type="Pfam" id="PF03972">
    <property type="entry name" value="MmgE_PrpD_N"/>
    <property type="match status" value="1"/>
</dbReference>
<evidence type="ECO:0000313" key="5">
    <source>
        <dbReference type="Proteomes" id="UP000008680"/>
    </source>
</evidence>
<proteinExistence type="inferred from homology"/>
<gene>
    <name evidence="4" type="primary">prpD</name>
    <name evidence="4" type="ordered locus">mru_0688</name>
</gene>
<evidence type="ECO:0000256" key="1">
    <source>
        <dbReference type="ARBA" id="ARBA00006174"/>
    </source>
</evidence>
<dbReference type="Proteomes" id="UP000008680">
    <property type="component" value="Chromosome"/>
</dbReference>
<sequence length="477" mass="53545">MIIHELSRFLIDLKYDDIPKESIEKAKLCFLDYLSVYFRGLESENSKIAIKTIYKLFGDNFNSLNKAFINGIASHSLDLDDGHRLAQLHPGSIVFSSLLALISDKSLDLDISTEKFIESIVAGYEVAIALGILVNPNHRNQGFHSTGTIGTIAAGAVASKILNLNLEQTEHCLGLCTTQSAGLLEADHAGTMGKSFHVGNACYGGIISAFLAKNGFTGGESIIDGKEGFLKAMSLKTYEDYLDADNNDLDYLRISKFLEDNLGKFHINEVYLKKFPFCRHIHSSIDSTLYLKESIVNSDDFDSLDSIGLDSIDSIEVKTYKIASEHDNFNPKNPQDLKQSLPYAVAISLVLNDLSLDSIDELKDDGLFDEKSNKEYVLKIKEIISKINIIYDKDLDDLAPQMRPSQVTIKFKDNSRDSIKHTVYYPLGEVENPLSEEDILEKFKLLNPKFNIDKLQIIKHMEEYSIDELFRELDLID</sequence>
<dbReference type="Gene3D" id="1.10.4100.10">
    <property type="entry name" value="2-methylcitrate dehydratase PrpD"/>
    <property type="match status" value="1"/>
</dbReference>
<evidence type="ECO:0000259" key="3">
    <source>
        <dbReference type="Pfam" id="PF19305"/>
    </source>
</evidence>
<dbReference type="PANTHER" id="PTHR16943">
    <property type="entry name" value="2-METHYLCITRATE DEHYDRATASE-RELATED"/>
    <property type="match status" value="1"/>
</dbReference>
<comment type="similarity">
    <text evidence="1">Belongs to the PrpD family.</text>
</comment>
<feature type="domain" description="MmgE/PrpD N-terminal" evidence="2">
    <location>
        <begin position="5"/>
        <end position="236"/>
    </location>
</feature>
<evidence type="ECO:0000313" key="4">
    <source>
        <dbReference type="EMBL" id="ADC46539.1"/>
    </source>
</evidence>
<feature type="domain" description="MmgE/PrpD C-terminal" evidence="3">
    <location>
        <begin position="275"/>
        <end position="448"/>
    </location>
</feature>
<evidence type="ECO:0000259" key="2">
    <source>
        <dbReference type="Pfam" id="PF03972"/>
    </source>
</evidence>
<protein>
    <submittedName>
        <fullName evidence="4">2-methylcitrate dehydratase PrpD</fullName>
        <ecNumber evidence="4">4.2.1.79</ecNumber>
    </submittedName>
</protein>
<dbReference type="EC" id="4.2.1.79" evidence="4"/>
<dbReference type="InterPro" id="IPR036148">
    <property type="entry name" value="MmgE/PrpD_sf"/>
</dbReference>
<dbReference type="Pfam" id="PF19305">
    <property type="entry name" value="MmgE_PrpD_C"/>
    <property type="match status" value="1"/>
</dbReference>